<dbReference type="EMBL" id="JANPWB010000007">
    <property type="protein sequence ID" value="KAJ1172920.1"/>
    <property type="molecule type" value="Genomic_DNA"/>
</dbReference>
<dbReference type="Proteomes" id="UP001066276">
    <property type="component" value="Chromosome 4_1"/>
</dbReference>
<feature type="region of interest" description="Disordered" evidence="1">
    <location>
        <begin position="1"/>
        <end position="122"/>
    </location>
</feature>
<evidence type="ECO:0000313" key="3">
    <source>
        <dbReference type="Proteomes" id="UP001066276"/>
    </source>
</evidence>
<evidence type="ECO:0000313" key="2">
    <source>
        <dbReference type="EMBL" id="KAJ1172920.1"/>
    </source>
</evidence>
<keyword evidence="3" id="KW-1185">Reference proteome</keyword>
<name>A0AAV7T9P7_PLEWA</name>
<comment type="caution">
    <text evidence="2">The sequence shown here is derived from an EMBL/GenBank/DDBJ whole genome shotgun (WGS) entry which is preliminary data.</text>
</comment>
<protein>
    <submittedName>
        <fullName evidence="2">Uncharacterized protein</fullName>
    </submittedName>
</protein>
<sequence>MVSALSATSVSTSESKYEAARPEGPTQLGAPPRTLRASPHQPNKRGTGHRSVKRALLQANPKSARRQQHPLQTSAPQSCARAPPVADQNRVPQLKAKLSNVDLPPPSAPALTKARPGQASPS</sequence>
<gene>
    <name evidence="2" type="ORF">NDU88_004762</name>
</gene>
<organism evidence="2 3">
    <name type="scientific">Pleurodeles waltl</name>
    <name type="common">Iberian ribbed newt</name>
    <dbReference type="NCBI Taxonomy" id="8319"/>
    <lineage>
        <taxon>Eukaryota</taxon>
        <taxon>Metazoa</taxon>
        <taxon>Chordata</taxon>
        <taxon>Craniata</taxon>
        <taxon>Vertebrata</taxon>
        <taxon>Euteleostomi</taxon>
        <taxon>Amphibia</taxon>
        <taxon>Batrachia</taxon>
        <taxon>Caudata</taxon>
        <taxon>Salamandroidea</taxon>
        <taxon>Salamandridae</taxon>
        <taxon>Pleurodelinae</taxon>
        <taxon>Pleurodeles</taxon>
    </lineage>
</organism>
<dbReference type="AlphaFoldDB" id="A0AAV7T9P7"/>
<accession>A0AAV7T9P7</accession>
<evidence type="ECO:0000256" key="1">
    <source>
        <dbReference type="SAM" id="MobiDB-lite"/>
    </source>
</evidence>
<reference evidence="2" key="1">
    <citation type="journal article" date="2022" name="bioRxiv">
        <title>Sequencing and chromosome-scale assembly of the giantPleurodeles waltlgenome.</title>
        <authorList>
            <person name="Brown T."/>
            <person name="Elewa A."/>
            <person name="Iarovenko S."/>
            <person name="Subramanian E."/>
            <person name="Araus A.J."/>
            <person name="Petzold A."/>
            <person name="Susuki M."/>
            <person name="Suzuki K.-i.T."/>
            <person name="Hayashi T."/>
            <person name="Toyoda A."/>
            <person name="Oliveira C."/>
            <person name="Osipova E."/>
            <person name="Leigh N.D."/>
            <person name="Simon A."/>
            <person name="Yun M.H."/>
        </authorList>
    </citation>
    <scope>NUCLEOTIDE SEQUENCE</scope>
    <source>
        <strain evidence="2">20211129_DDA</strain>
        <tissue evidence="2">Liver</tissue>
    </source>
</reference>
<feature type="compositionally biased region" description="Low complexity" evidence="1">
    <location>
        <begin position="1"/>
        <end position="14"/>
    </location>
</feature>
<feature type="compositionally biased region" description="Basic residues" evidence="1">
    <location>
        <begin position="42"/>
        <end position="53"/>
    </location>
</feature>
<proteinExistence type="predicted"/>